<accession>A0ABT4Q139</accession>
<gene>
    <name evidence="1" type="ORF">O6P37_27240</name>
</gene>
<evidence type="ECO:0000313" key="1">
    <source>
        <dbReference type="EMBL" id="MCZ8382570.1"/>
    </source>
</evidence>
<comment type="caution">
    <text evidence="1">The sequence shown here is derived from an EMBL/GenBank/DDBJ whole genome shotgun (WGS) entry which is preliminary data.</text>
</comment>
<protein>
    <submittedName>
        <fullName evidence="1">Uncharacterized protein</fullName>
    </submittedName>
</protein>
<dbReference type="Proteomes" id="UP001142153">
    <property type="component" value="Unassembled WGS sequence"/>
</dbReference>
<dbReference type="EMBL" id="JAPZPY010000018">
    <property type="protein sequence ID" value="MCZ8382570.1"/>
    <property type="molecule type" value="Genomic_DNA"/>
</dbReference>
<evidence type="ECO:0000313" key="2">
    <source>
        <dbReference type="Proteomes" id="UP001142153"/>
    </source>
</evidence>
<proteinExistence type="predicted"/>
<reference evidence="1" key="1">
    <citation type="submission" date="2022-12" db="EMBL/GenBank/DDBJ databases">
        <authorList>
            <person name="Deng Y."/>
            <person name="Zhang Y.-Q."/>
        </authorList>
    </citation>
    <scope>NUCLEOTIDE SEQUENCE</scope>
    <source>
        <strain evidence="1">CPCC 205372</strain>
    </source>
</reference>
<name>A0ABT4Q139_9MYCO</name>
<organism evidence="1 2">
    <name type="scientific">Mycobacterium hippophais</name>
    <dbReference type="NCBI Taxonomy" id="3016340"/>
    <lineage>
        <taxon>Bacteria</taxon>
        <taxon>Bacillati</taxon>
        <taxon>Actinomycetota</taxon>
        <taxon>Actinomycetes</taxon>
        <taxon>Mycobacteriales</taxon>
        <taxon>Mycobacteriaceae</taxon>
        <taxon>Mycobacterium</taxon>
    </lineage>
</organism>
<sequence length="146" mass="15191">MTRRGWWLAAGLVVVLAVVVLGVGVALRGGESPDCEAVRAVVEESDRFHDAVAGDVNGGTASATDRDEQVARIAAHAAEVHDAGLARRARDVADLAGRMSGLAARERTADFAAQFSRIGAEFNANLMALSQACPDPGDRIRIGAPS</sequence>
<keyword evidence="2" id="KW-1185">Reference proteome</keyword>
<dbReference type="RefSeq" id="WP_269897003.1">
    <property type="nucleotide sequence ID" value="NZ_JAPZPY010000018.1"/>
</dbReference>